<gene>
    <name evidence="1" type="ORF">A464_1609</name>
</gene>
<dbReference type="Proteomes" id="UP000015042">
    <property type="component" value="Chromosome"/>
</dbReference>
<proteinExistence type="predicted"/>
<evidence type="ECO:0000313" key="1">
    <source>
        <dbReference type="EMBL" id="AGR58794.1"/>
    </source>
</evidence>
<dbReference type="PATRIC" id="fig|1197719.3.peg.1603"/>
<dbReference type="HOGENOM" id="CLU_3276249_0_0_6"/>
<accession>S5MW17</accession>
<reference evidence="1 2" key="1">
    <citation type="submission" date="2013-07" db="EMBL/GenBank/DDBJ databases">
        <title>Genome sequence of Salmonella bongori N268-08 - a rare clinical isolate.</title>
        <authorList>
            <person name="Marti R."/>
            <person name="Hagens S."/>
            <person name="Loessner M.J."/>
            <person name="Klumpp J."/>
        </authorList>
    </citation>
    <scope>NUCLEOTIDE SEQUENCE [LARGE SCALE GENOMIC DNA]</scope>
    <source>
        <strain evidence="1 2">N268-08</strain>
    </source>
</reference>
<sequence length="41" mass="4791">MLAFSTQADADISAQQDIPSVEYRYDIFEKKYYKPPSTLLF</sequence>
<name>S5MW17_SALBN</name>
<evidence type="ECO:0000313" key="2">
    <source>
        <dbReference type="Proteomes" id="UP000015042"/>
    </source>
</evidence>
<dbReference type="AlphaFoldDB" id="S5MW17"/>
<organism evidence="1 2">
    <name type="scientific">Salmonella bongori N268-08</name>
    <dbReference type="NCBI Taxonomy" id="1197719"/>
    <lineage>
        <taxon>Bacteria</taxon>
        <taxon>Pseudomonadati</taxon>
        <taxon>Pseudomonadota</taxon>
        <taxon>Gammaproteobacteria</taxon>
        <taxon>Enterobacterales</taxon>
        <taxon>Enterobacteriaceae</taxon>
        <taxon>Salmonella</taxon>
    </lineage>
</organism>
<dbReference type="EMBL" id="CP006608">
    <property type="protein sequence ID" value="AGR58794.1"/>
    <property type="molecule type" value="Genomic_DNA"/>
</dbReference>
<protein>
    <submittedName>
        <fullName evidence="1">Uncharacterized protein</fullName>
    </submittedName>
</protein>
<dbReference type="KEGG" id="sbz:A464_1609"/>